<keyword evidence="3 7" id="KW-0732">Signal</keyword>
<evidence type="ECO:0000256" key="1">
    <source>
        <dbReference type="ARBA" id="ARBA00004418"/>
    </source>
</evidence>
<dbReference type="InterPro" id="IPR006059">
    <property type="entry name" value="SBP"/>
</dbReference>
<dbReference type="PIRSF" id="PIRSF019574">
    <property type="entry name" value="Periplasmic_polyamine_BP"/>
    <property type="match status" value="1"/>
</dbReference>
<dbReference type="GO" id="GO:0042597">
    <property type="term" value="C:periplasmic space"/>
    <property type="evidence" value="ECO:0007669"/>
    <property type="project" value="UniProtKB-SubCell"/>
</dbReference>
<proteinExistence type="inferred from homology"/>
<dbReference type="InterPro" id="IPR001188">
    <property type="entry name" value="Sperm_putr-bd"/>
</dbReference>
<evidence type="ECO:0000256" key="5">
    <source>
        <dbReference type="PIRNR" id="PIRNR019574"/>
    </source>
</evidence>
<reference evidence="8" key="2">
    <citation type="submission" date="2020-09" db="EMBL/GenBank/DDBJ databases">
        <authorList>
            <person name="Sun Q."/>
            <person name="Zhou Y."/>
        </authorList>
    </citation>
    <scope>NUCLEOTIDE SEQUENCE</scope>
    <source>
        <strain evidence="8">CGMCC 1.15725</strain>
    </source>
</reference>
<dbReference type="EMBL" id="BMJQ01000020">
    <property type="protein sequence ID" value="GGF44120.1"/>
    <property type="molecule type" value="Genomic_DNA"/>
</dbReference>
<evidence type="ECO:0000256" key="3">
    <source>
        <dbReference type="ARBA" id="ARBA00022729"/>
    </source>
</evidence>
<evidence type="ECO:0000256" key="7">
    <source>
        <dbReference type="SAM" id="SignalP"/>
    </source>
</evidence>
<evidence type="ECO:0000256" key="6">
    <source>
        <dbReference type="PIRSR" id="PIRSR019574-1"/>
    </source>
</evidence>
<keyword evidence="9" id="KW-1185">Reference proteome</keyword>
<dbReference type="SUPFAM" id="SSF53850">
    <property type="entry name" value="Periplasmic binding protein-like II"/>
    <property type="match status" value="1"/>
</dbReference>
<gene>
    <name evidence="8" type="ORF">GCM10011611_58210</name>
</gene>
<comment type="caution">
    <text evidence="8">The sequence shown here is derived from an EMBL/GenBank/DDBJ whole genome shotgun (WGS) entry which is preliminary data.</text>
</comment>
<dbReference type="Gene3D" id="3.40.190.10">
    <property type="entry name" value="Periplasmic binding protein-like II"/>
    <property type="match status" value="2"/>
</dbReference>
<evidence type="ECO:0000313" key="8">
    <source>
        <dbReference type="EMBL" id="GGF44120.1"/>
    </source>
</evidence>
<evidence type="ECO:0000256" key="4">
    <source>
        <dbReference type="ARBA" id="ARBA00022764"/>
    </source>
</evidence>
<keyword evidence="2 5" id="KW-0813">Transport</keyword>
<accession>A0A8J3E7L4</accession>
<keyword evidence="4 5" id="KW-0574">Periplasm</keyword>
<dbReference type="GO" id="GO:0015846">
    <property type="term" value="P:polyamine transport"/>
    <property type="evidence" value="ECO:0007669"/>
    <property type="project" value="InterPro"/>
</dbReference>
<feature type="signal peptide" evidence="7">
    <location>
        <begin position="1"/>
        <end position="24"/>
    </location>
</feature>
<reference evidence="8" key="1">
    <citation type="journal article" date="2014" name="Int. J. Syst. Evol. Microbiol.">
        <title>Complete genome sequence of Corynebacterium casei LMG S-19264T (=DSM 44701T), isolated from a smear-ripened cheese.</title>
        <authorList>
            <consortium name="US DOE Joint Genome Institute (JGI-PGF)"/>
            <person name="Walter F."/>
            <person name="Albersmeier A."/>
            <person name="Kalinowski J."/>
            <person name="Ruckert C."/>
        </authorList>
    </citation>
    <scope>NUCLEOTIDE SEQUENCE</scope>
    <source>
        <strain evidence="8">CGMCC 1.15725</strain>
    </source>
</reference>
<feature type="binding site" evidence="6">
    <location>
        <begin position="171"/>
        <end position="174"/>
    </location>
    <ligand>
        <name>spermidine</name>
        <dbReference type="ChEBI" id="CHEBI:57834"/>
    </ligand>
</feature>
<dbReference type="PANTHER" id="PTHR30222">
    <property type="entry name" value="SPERMIDINE/PUTRESCINE-BINDING PERIPLASMIC PROTEIN"/>
    <property type="match status" value="1"/>
</dbReference>
<comment type="function">
    <text evidence="5">Required for the activity of the bacterial periplasmic transport system of putrescine.</text>
</comment>
<dbReference type="PANTHER" id="PTHR30222:SF12">
    <property type="entry name" value="NORSPERMIDINE SENSOR"/>
    <property type="match status" value="1"/>
</dbReference>
<evidence type="ECO:0000313" key="9">
    <source>
        <dbReference type="Proteomes" id="UP000646365"/>
    </source>
</evidence>
<protein>
    <recommendedName>
        <fullName evidence="5">Putrescine-binding periplasmic protein</fullName>
    </recommendedName>
</protein>
<dbReference type="RefSeq" id="WP_189051701.1">
    <property type="nucleotide sequence ID" value="NZ_BMJQ01000020.1"/>
</dbReference>
<dbReference type="PRINTS" id="PR00909">
    <property type="entry name" value="SPERMDNBNDNG"/>
</dbReference>
<dbReference type="GO" id="GO:0019808">
    <property type="term" value="F:polyamine binding"/>
    <property type="evidence" value="ECO:0007669"/>
    <property type="project" value="InterPro"/>
</dbReference>
<name>A0A8J3E7L4_9PROT</name>
<dbReference type="Pfam" id="PF13416">
    <property type="entry name" value="SBP_bac_8"/>
    <property type="match status" value="1"/>
</dbReference>
<feature type="chain" id="PRO_5035326230" description="Putrescine-binding periplasmic protein" evidence="7">
    <location>
        <begin position="25"/>
        <end position="350"/>
    </location>
</feature>
<sequence length="350" mass="38561">MKSRALAGLVSVLSIVVAAAPAHAETKELFLYNWSNYMPPDLLKRFEAETGIKVTLDTYDSNETMLAKIQAGGGGYDVVVPSGPTLQTMIRDKLLIEIDASKLANFKNVREPFNHPDYDPARAYSVPYMWGITAIAYDTAKVAGGAKLENSWKELFEPRPEFVGKIGMLKDVGEVIGAAAHYLGYDYCTAKPEEGQKILELLEKQKPAVKLYNSEGTVDRVASGEVAMELMWNGSFHRAHKKLATTAYIFPKEGMNLWGDSLAVPKGAKNVENAKIFINWMMDPKNAAEASNFTGYNNAITGADAYLTPELKADPAINVSPEVTALFRPTKDCPKAALDMDDKIWTRLLR</sequence>
<evidence type="ECO:0000256" key="2">
    <source>
        <dbReference type="ARBA" id="ARBA00022448"/>
    </source>
</evidence>
<organism evidence="8 9">
    <name type="scientific">Aliidongia dinghuensis</name>
    <dbReference type="NCBI Taxonomy" id="1867774"/>
    <lineage>
        <taxon>Bacteria</taxon>
        <taxon>Pseudomonadati</taxon>
        <taxon>Pseudomonadota</taxon>
        <taxon>Alphaproteobacteria</taxon>
        <taxon>Rhodospirillales</taxon>
        <taxon>Dongiaceae</taxon>
        <taxon>Aliidongia</taxon>
    </lineage>
</organism>
<comment type="similarity">
    <text evidence="5">Belongs to the bacterial solute-binding protein PotD/PotF family.</text>
</comment>
<dbReference type="Proteomes" id="UP000646365">
    <property type="component" value="Unassembled WGS sequence"/>
</dbReference>
<comment type="subcellular location">
    <subcellularLocation>
        <location evidence="1 5">Periplasm</location>
    </subcellularLocation>
</comment>
<dbReference type="AlphaFoldDB" id="A0A8J3E7L4"/>